<proteinExistence type="predicted"/>
<feature type="transmembrane region" description="Helical" evidence="7">
    <location>
        <begin position="840"/>
        <end position="861"/>
    </location>
</feature>
<dbReference type="EMBL" id="RYFI01000021">
    <property type="protein sequence ID" value="RXF69563.1"/>
    <property type="molecule type" value="Genomic_DNA"/>
</dbReference>
<comment type="caution">
    <text evidence="9">The sequence shown here is derived from an EMBL/GenBank/DDBJ whole genome shotgun (WGS) entry which is preliminary data.</text>
</comment>
<dbReference type="PANTHER" id="PTHR30287:SF1">
    <property type="entry name" value="INNER MEMBRANE PROTEIN"/>
    <property type="match status" value="1"/>
</dbReference>
<organism evidence="9 10">
    <name type="scientific">Hansschlegelia zhihuaiae</name>
    <dbReference type="NCBI Taxonomy" id="405005"/>
    <lineage>
        <taxon>Bacteria</taxon>
        <taxon>Pseudomonadati</taxon>
        <taxon>Pseudomonadota</taxon>
        <taxon>Alphaproteobacteria</taxon>
        <taxon>Hyphomicrobiales</taxon>
        <taxon>Methylopilaceae</taxon>
        <taxon>Hansschlegelia</taxon>
    </lineage>
</organism>
<dbReference type="Pfam" id="PF02687">
    <property type="entry name" value="FtsX"/>
    <property type="match status" value="2"/>
</dbReference>
<evidence type="ECO:0000256" key="6">
    <source>
        <dbReference type="SAM" id="MobiDB-lite"/>
    </source>
</evidence>
<evidence type="ECO:0000256" key="3">
    <source>
        <dbReference type="ARBA" id="ARBA00022692"/>
    </source>
</evidence>
<sequence>MASSDLPHAEEARRAVPKHAARRSRSFAPNVIFRLAARELRAGVQGFVVFLLCLALGVAAIAGVGSLARGLTEGLAREGRTILGGDAAFALLHREATPEERAVLTAKGQVAEVATLRAMARTAGGDAALVELKAVDGGWPMVGQAALEPAVPLSDALANRDGRFGAAVDPALLARFGLKPGDRLSVGSIEVELRASLTREPDRLSEGVGFGPRMLVSNEALKASGLIQPGSLVRWSYRVALPAAASDDAAVRRLVADVEREAKDAGFNATSRFNAAPQLERNVGRFTQFLTIVGLAALVVGGVGVANAVAAFVERKRDTIATLKSLGASGGTVFLIHLVEVSALGALGVAIGLAIGAALPFAAAGVIGSVLPLPIEPALYPRELGLALAYGALTALAFAVWPLGRAHDVPVAALFRDQVAPERRFPRPAYAIATFALAAALCGLAVYAAYDRRIATVFVVAAAGTFVALRVVAWGIMRLAARAPKPRATELRLALANVHRPGALTPSVVLSLGLGLVLLVTLTLIDSSIRRQLTNELPTKAPSFFFLDIPSAERDAFAALIRDKAPGATLESVPMLRGSFSSIKGKAIDEVSVDPEYRWALRGDRGVTFADDVPEGSRVAEGEWWAPGHTGDVLVSFDQRLGKALGLSVGDEISVNVLGRDIHAKVANFREIAWETLGINFFMVFSPNAFAGAPYMNLATLSFPDGGTDAQEFALMREATRAFPAITAIRVKDALTSITTVVENLAFAIRVASGVTLLASVLVLAGALAAGHRRRVYEAVILKTLGATRGRLIRAFAAEYALLGLVTAGFGLAVGSLAAWGVTTEIMKIEFAFDPLGAGAAALAALVVTIALGLIGTWRVLGEKPARHLRNL</sequence>
<keyword evidence="3 7" id="KW-0812">Transmembrane</keyword>
<dbReference type="AlphaFoldDB" id="A0A4Q0M9D3"/>
<keyword evidence="10" id="KW-1185">Reference proteome</keyword>
<dbReference type="OrthoDB" id="9775544at2"/>
<reference evidence="9 10" key="1">
    <citation type="submission" date="2018-12" db="EMBL/GenBank/DDBJ databases">
        <title>bacterium Hansschlegelia zhihuaiae S113.</title>
        <authorList>
            <person name="He J."/>
        </authorList>
    </citation>
    <scope>NUCLEOTIDE SEQUENCE [LARGE SCALE GENOMIC DNA]</scope>
    <source>
        <strain evidence="9 10">S 113</strain>
    </source>
</reference>
<dbReference type="InterPro" id="IPR038766">
    <property type="entry name" value="Membrane_comp_ABC_pdt"/>
</dbReference>
<feature type="region of interest" description="Disordered" evidence="6">
    <location>
        <begin position="1"/>
        <end position="21"/>
    </location>
</feature>
<feature type="transmembrane region" description="Helical" evidence="7">
    <location>
        <begin position="502"/>
        <end position="525"/>
    </location>
</feature>
<evidence type="ECO:0000259" key="8">
    <source>
        <dbReference type="Pfam" id="PF02687"/>
    </source>
</evidence>
<evidence type="ECO:0000256" key="4">
    <source>
        <dbReference type="ARBA" id="ARBA00022989"/>
    </source>
</evidence>
<feature type="transmembrane region" description="Helical" evidence="7">
    <location>
        <begin position="792"/>
        <end position="820"/>
    </location>
</feature>
<evidence type="ECO:0000256" key="7">
    <source>
        <dbReference type="SAM" id="Phobius"/>
    </source>
</evidence>
<accession>A0A4Q0M9D3</accession>
<feature type="domain" description="ABC3 transporter permease C-terminal" evidence="8">
    <location>
        <begin position="292"/>
        <end position="405"/>
    </location>
</feature>
<evidence type="ECO:0000256" key="5">
    <source>
        <dbReference type="ARBA" id="ARBA00023136"/>
    </source>
</evidence>
<feature type="transmembrane region" description="Helical" evidence="7">
    <location>
        <begin position="47"/>
        <end position="68"/>
    </location>
</feature>
<comment type="subcellular location">
    <subcellularLocation>
        <location evidence="1">Cell membrane</location>
        <topology evidence="1">Multi-pass membrane protein</topology>
    </subcellularLocation>
</comment>
<dbReference type="Proteomes" id="UP000289708">
    <property type="component" value="Unassembled WGS sequence"/>
</dbReference>
<protein>
    <submittedName>
        <fullName evidence="9">FtsX-like permease family protein</fullName>
    </submittedName>
</protein>
<dbReference type="RefSeq" id="WP_128778916.1">
    <property type="nucleotide sequence ID" value="NZ_RYFI01000021.1"/>
</dbReference>
<evidence type="ECO:0000256" key="2">
    <source>
        <dbReference type="ARBA" id="ARBA00022475"/>
    </source>
</evidence>
<feature type="transmembrane region" description="Helical" evidence="7">
    <location>
        <begin position="387"/>
        <end position="407"/>
    </location>
</feature>
<feature type="transmembrane region" description="Helical" evidence="7">
    <location>
        <begin position="428"/>
        <end position="450"/>
    </location>
</feature>
<feature type="domain" description="ABC3 transporter permease C-terminal" evidence="8">
    <location>
        <begin position="751"/>
        <end position="863"/>
    </location>
</feature>
<dbReference type="GO" id="GO:0005886">
    <property type="term" value="C:plasma membrane"/>
    <property type="evidence" value="ECO:0007669"/>
    <property type="project" value="UniProtKB-SubCell"/>
</dbReference>
<feature type="transmembrane region" description="Helical" evidence="7">
    <location>
        <begin position="289"/>
        <end position="313"/>
    </location>
</feature>
<evidence type="ECO:0000313" key="9">
    <source>
        <dbReference type="EMBL" id="RXF69563.1"/>
    </source>
</evidence>
<feature type="transmembrane region" description="Helical" evidence="7">
    <location>
        <begin position="346"/>
        <end position="367"/>
    </location>
</feature>
<evidence type="ECO:0000313" key="10">
    <source>
        <dbReference type="Proteomes" id="UP000289708"/>
    </source>
</evidence>
<evidence type="ECO:0000256" key="1">
    <source>
        <dbReference type="ARBA" id="ARBA00004651"/>
    </source>
</evidence>
<feature type="transmembrane region" description="Helical" evidence="7">
    <location>
        <begin position="456"/>
        <end position="481"/>
    </location>
</feature>
<keyword evidence="5 7" id="KW-0472">Membrane</keyword>
<keyword evidence="2" id="KW-1003">Cell membrane</keyword>
<name>A0A4Q0M9D3_9HYPH</name>
<gene>
    <name evidence="9" type="ORF">EK403_18345</name>
</gene>
<feature type="transmembrane region" description="Helical" evidence="7">
    <location>
        <begin position="319"/>
        <end position="339"/>
    </location>
</feature>
<dbReference type="PANTHER" id="PTHR30287">
    <property type="entry name" value="MEMBRANE COMPONENT OF PREDICTED ABC SUPERFAMILY METABOLITE UPTAKE TRANSPORTER"/>
    <property type="match status" value="1"/>
</dbReference>
<feature type="transmembrane region" description="Helical" evidence="7">
    <location>
        <begin position="747"/>
        <end position="771"/>
    </location>
</feature>
<keyword evidence="4 7" id="KW-1133">Transmembrane helix</keyword>
<dbReference type="InterPro" id="IPR003838">
    <property type="entry name" value="ABC3_permease_C"/>
</dbReference>